<dbReference type="AlphaFoldDB" id="A0A1L8DH83"/>
<feature type="region of interest" description="Disordered" evidence="1">
    <location>
        <begin position="63"/>
        <end position="104"/>
    </location>
</feature>
<feature type="compositionally biased region" description="Basic and acidic residues" evidence="1">
    <location>
        <begin position="183"/>
        <end position="199"/>
    </location>
</feature>
<dbReference type="InterPro" id="IPR015947">
    <property type="entry name" value="PUA-like_sf"/>
</dbReference>
<dbReference type="FunFam" id="2.30.130.30:FF:000006">
    <property type="entry name" value="Putative_zinc_finger_motif_-_C2HC5-type /ASCH_domain_containing_protein_-_putative"/>
    <property type="match status" value="1"/>
</dbReference>
<dbReference type="InterPro" id="IPR039128">
    <property type="entry name" value="TRIP4-like"/>
</dbReference>
<dbReference type="InterPro" id="IPR009349">
    <property type="entry name" value="TRIP4/RQT4_C2HC5_Znf"/>
</dbReference>
<dbReference type="InterPro" id="IPR056994">
    <property type="entry name" value="TRI4_N"/>
</dbReference>
<dbReference type="GO" id="GO:0180022">
    <property type="term" value="C:RQC-trigger complex"/>
    <property type="evidence" value="ECO:0007669"/>
    <property type="project" value="InterPro"/>
</dbReference>
<dbReference type="Pfam" id="PF04266">
    <property type="entry name" value="ASCH"/>
    <property type="match status" value="1"/>
</dbReference>
<dbReference type="GO" id="GO:0005634">
    <property type="term" value="C:nucleus"/>
    <property type="evidence" value="ECO:0007669"/>
    <property type="project" value="InterPro"/>
</dbReference>
<organism evidence="3">
    <name type="scientific">Nyssomyia neivai</name>
    <dbReference type="NCBI Taxonomy" id="330878"/>
    <lineage>
        <taxon>Eukaryota</taxon>
        <taxon>Metazoa</taxon>
        <taxon>Ecdysozoa</taxon>
        <taxon>Arthropoda</taxon>
        <taxon>Hexapoda</taxon>
        <taxon>Insecta</taxon>
        <taxon>Pterygota</taxon>
        <taxon>Neoptera</taxon>
        <taxon>Endopterygota</taxon>
        <taxon>Diptera</taxon>
        <taxon>Nematocera</taxon>
        <taxon>Psychodoidea</taxon>
        <taxon>Psychodidae</taxon>
        <taxon>Nyssomyia</taxon>
    </lineage>
</organism>
<dbReference type="PANTHER" id="PTHR12963:SF4">
    <property type="entry name" value="ACTIVATING SIGNAL COINTEGRATOR 1"/>
    <property type="match status" value="1"/>
</dbReference>
<proteinExistence type="predicted"/>
<dbReference type="PANTHER" id="PTHR12963">
    <property type="entry name" value="THYROID RECEPTOR INTERACTING PROTEIN RELATED"/>
    <property type="match status" value="1"/>
</dbReference>
<feature type="region of interest" description="Disordered" evidence="1">
    <location>
        <begin position="170"/>
        <end position="199"/>
    </location>
</feature>
<accession>A0A1L8DH83</accession>
<evidence type="ECO:0000256" key="1">
    <source>
        <dbReference type="SAM" id="MobiDB-lite"/>
    </source>
</evidence>
<dbReference type="InterPro" id="IPR056993">
    <property type="entry name" value="TRIP4_3rd_dom"/>
</dbReference>
<feature type="domain" description="ASCH" evidence="2">
    <location>
        <begin position="337"/>
        <end position="450"/>
    </location>
</feature>
<dbReference type="SMART" id="SM01022">
    <property type="entry name" value="ASCH"/>
    <property type="match status" value="1"/>
</dbReference>
<evidence type="ECO:0000313" key="3">
    <source>
        <dbReference type="EMBL" id="JAV05747.1"/>
    </source>
</evidence>
<dbReference type="Pfam" id="PF23135">
    <property type="entry name" value="TRI4_N"/>
    <property type="match status" value="1"/>
</dbReference>
<dbReference type="CDD" id="cd06554">
    <property type="entry name" value="ASCH_ASC-1_like"/>
    <property type="match status" value="1"/>
</dbReference>
<dbReference type="GO" id="GO:0008270">
    <property type="term" value="F:zinc ion binding"/>
    <property type="evidence" value="ECO:0007669"/>
    <property type="project" value="InterPro"/>
</dbReference>
<dbReference type="Pfam" id="PF06221">
    <property type="entry name" value="zf-C2HC5"/>
    <property type="match status" value="1"/>
</dbReference>
<dbReference type="InterPro" id="IPR007374">
    <property type="entry name" value="ASCH_domain"/>
</dbReference>
<dbReference type="SUPFAM" id="SSF88697">
    <property type="entry name" value="PUA domain-like"/>
    <property type="match status" value="1"/>
</dbReference>
<dbReference type="Gene3D" id="2.30.130.30">
    <property type="entry name" value="Hypothetical protein"/>
    <property type="match status" value="1"/>
</dbReference>
<dbReference type="GO" id="GO:0072344">
    <property type="term" value="P:rescue of stalled ribosome"/>
    <property type="evidence" value="ECO:0007669"/>
    <property type="project" value="InterPro"/>
</dbReference>
<dbReference type="EMBL" id="GFDF01008337">
    <property type="protein sequence ID" value="JAV05747.1"/>
    <property type="molecule type" value="Transcribed_RNA"/>
</dbReference>
<feature type="compositionally biased region" description="Basic and acidic residues" evidence="1">
    <location>
        <begin position="82"/>
        <end position="96"/>
    </location>
</feature>
<evidence type="ECO:0000259" key="2">
    <source>
        <dbReference type="SMART" id="SM01022"/>
    </source>
</evidence>
<protein>
    <submittedName>
        <fullName evidence="3">Putative activating signal cointegrator 1</fullName>
    </submittedName>
</protein>
<dbReference type="Pfam" id="PF23134">
    <property type="entry name" value="TRIP4_3rd"/>
    <property type="match status" value="1"/>
</dbReference>
<sequence>MERQVQCALSQILDLNVPEEMIQHILSLGSTNEVDEYFSSLLDYTIEEHKQFVEDFKELRFKPKSKDPKKKGAISKNSVPTREIKSTVDNKSEREKPKKKNKYTNLYNNQGNISEIMLKGRHMCNCQASKHTLINNCLNCGRIVCEQEGVGPCLFCSTIVKRIEDTEYIEDDRKSSKGGKAKGLKDRETAMEQRDRLLGYDRQSEKRTTVIDDESDYFKTHSVWLSDKEREKLKQLEDDLRDRKHANRLRHKYKFDFSGRQILDDTDTIDYDAFQNVDNIEKSMNKMGFEREMEMHLPKIEEYFPELNPNQMNHTKCPNFKVQDKTFIEISDQGFCLSMHQPWASLLVAGIKKHEGRSWYTSHRGRLWIASTAKPPNPEEVKQVEDFYKLYYDDKAMKFPTLYPSGSLLGHVTVDNCLSQEDYAEEHPHGESDSPYVFICTNPIQLPVIFPISGKHKIYKLDSNIHVAAMRSLQKCGRL</sequence>
<name>A0A1L8DH83_9DIPT</name>
<reference evidence="3" key="1">
    <citation type="submission" date="2016-12" db="EMBL/GenBank/DDBJ databases">
        <title>An insight into the sialome and mialome of the sand fly, Nyssomyia neivai.</title>
        <authorList>
            <person name="Sebastian V."/>
            <person name="Goulart T.M."/>
            <person name="Oliveira W."/>
            <person name="Calvo E."/>
            <person name="Oliveira L.F."/>
            <person name="Pinto M.C."/>
            <person name="Rosselino A.M."/>
            <person name="Ribeiro J.M."/>
        </authorList>
    </citation>
    <scope>NUCLEOTIDE SEQUENCE</scope>
</reference>